<feature type="domain" description="Fibrinogen C-terminal" evidence="13">
    <location>
        <begin position="27"/>
        <end position="258"/>
    </location>
</feature>
<keyword evidence="12" id="KW-0325">Glycoprotein</keyword>
<dbReference type="GO" id="GO:0097367">
    <property type="term" value="F:carbohydrate derivative binding"/>
    <property type="evidence" value="ECO:0007669"/>
    <property type="project" value="TreeGrafter"/>
</dbReference>
<dbReference type="SMART" id="SM00186">
    <property type="entry name" value="FBG"/>
    <property type="match status" value="1"/>
</dbReference>
<dbReference type="InterPro" id="IPR020837">
    <property type="entry name" value="Fibrinogen_CS"/>
</dbReference>
<dbReference type="PROSITE" id="PS00514">
    <property type="entry name" value="FIBRINOGEN_C_1"/>
    <property type="match status" value="1"/>
</dbReference>
<keyword evidence="7" id="KW-0677">Repeat</keyword>
<reference evidence="14" key="1">
    <citation type="submission" date="2025-08" db="UniProtKB">
        <authorList>
            <consortium name="Ensembl"/>
        </authorList>
    </citation>
    <scope>IDENTIFICATION</scope>
</reference>
<dbReference type="GO" id="GO:0005615">
    <property type="term" value="C:extracellular space"/>
    <property type="evidence" value="ECO:0007669"/>
    <property type="project" value="TreeGrafter"/>
</dbReference>
<keyword evidence="11" id="KW-1015">Disulfide bond</keyword>
<keyword evidence="4" id="KW-0479">Metal-binding</keyword>
<evidence type="ECO:0000256" key="9">
    <source>
        <dbReference type="ARBA" id="ARBA00022859"/>
    </source>
</evidence>
<evidence type="ECO:0000313" key="14">
    <source>
        <dbReference type="Ensembl" id="ENSJHYP00000022185.1"/>
    </source>
</evidence>
<keyword evidence="3" id="KW-0399">Innate immunity</keyword>
<dbReference type="InterPro" id="IPR014716">
    <property type="entry name" value="Fibrinogen_a/b/g_C_1"/>
</dbReference>
<evidence type="ECO:0000256" key="8">
    <source>
        <dbReference type="ARBA" id="ARBA00022837"/>
    </source>
</evidence>
<keyword evidence="10" id="KW-0176">Collagen</keyword>
<dbReference type="GO" id="GO:0003823">
    <property type="term" value="F:antigen binding"/>
    <property type="evidence" value="ECO:0007669"/>
    <property type="project" value="TreeGrafter"/>
</dbReference>
<dbReference type="Pfam" id="PF00147">
    <property type="entry name" value="Fibrinogen_C"/>
    <property type="match status" value="1"/>
</dbReference>
<comment type="subcellular location">
    <subcellularLocation>
        <location evidence="1">Secreted</location>
    </subcellularLocation>
</comment>
<dbReference type="Ensembl" id="ENSJHYT00000026762.1">
    <property type="protein sequence ID" value="ENSJHYP00000022185.1"/>
    <property type="gene ID" value="ENSJHYG00000016730.1"/>
</dbReference>
<keyword evidence="8" id="KW-0106">Calcium</keyword>
<reference evidence="14" key="2">
    <citation type="submission" date="2025-09" db="UniProtKB">
        <authorList>
            <consortium name="Ensembl"/>
        </authorList>
    </citation>
    <scope>IDENTIFICATION</scope>
</reference>
<dbReference type="AlphaFoldDB" id="A0A8C5JQU4"/>
<dbReference type="PROSITE" id="PS51406">
    <property type="entry name" value="FIBRINOGEN_C_2"/>
    <property type="match status" value="1"/>
</dbReference>
<organism evidence="14 15">
    <name type="scientific">Junco hyemalis</name>
    <name type="common">Dark-eyed junco</name>
    <dbReference type="NCBI Taxonomy" id="40217"/>
    <lineage>
        <taxon>Eukaryota</taxon>
        <taxon>Metazoa</taxon>
        <taxon>Chordata</taxon>
        <taxon>Craniata</taxon>
        <taxon>Vertebrata</taxon>
        <taxon>Euteleostomi</taxon>
        <taxon>Archelosauria</taxon>
        <taxon>Archosauria</taxon>
        <taxon>Dinosauria</taxon>
        <taxon>Saurischia</taxon>
        <taxon>Theropoda</taxon>
        <taxon>Coelurosauria</taxon>
        <taxon>Aves</taxon>
        <taxon>Neognathae</taxon>
        <taxon>Neoaves</taxon>
        <taxon>Telluraves</taxon>
        <taxon>Australaves</taxon>
        <taxon>Passeriformes</taxon>
        <taxon>Passerellidae</taxon>
        <taxon>Junco</taxon>
    </lineage>
</organism>
<dbReference type="Proteomes" id="UP000694408">
    <property type="component" value="Unplaced"/>
</dbReference>
<proteinExistence type="predicted"/>
<evidence type="ECO:0000259" key="13">
    <source>
        <dbReference type="PROSITE" id="PS51406"/>
    </source>
</evidence>
<evidence type="ECO:0000256" key="4">
    <source>
        <dbReference type="ARBA" id="ARBA00022723"/>
    </source>
</evidence>
<keyword evidence="2" id="KW-0964">Secreted</keyword>
<dbReference type="GO" id="GO:0046872">
    <property type="term" value="F:metal ion binding"/>
    <property type="evidence" value="ECO:0007669"/>
    <property type="project" value="UniProtKB-KW"/>
</dbReference>
<evidence type="ECO:0000256" key="3">
    <source>
        <dbReference type="ARBA" id="ARBA00022588"/>
    </source>
</evidence>
<accession>A0A8C5JQU4</accession>
<dbReference type="CDD" id="cd00087">
    <property type="entry name" value="FReD"/>
    <property type="match status" value="1"/>
</dbReference>
<dbReference type="GO" id="GO:0001867">
    <property type="term" value="P:complement activation, lectin pathway"/>
    <property type="evidence" value="ECO:0007669"/>
    <property type="project" value="TreeGrafter"/>
</dbReference>
<evidence type="ECO:0000256" key="7">
    <source>
        <dbReference type="ARBA" id="ARBA00022737"/>
    </source>
</evidence>
<evidence type="ECO:0000256" key="2">
    <source>
        <dbReference type="ARBA" id="ARBA00022525"/>
    </source>
</evidence>
<name>A0A8C5JQU4_JUNHY</name>
<dbReference type="Gene3D" id="3.90.215.10">
    <property type="entry name" value="Gamma Fibrinogen, chain A, domain 1"/>
    <property type="match status" value="1"/>
</dbReference>
<keyword evidence="9" id="KW-0391">Immunity</keyword>
<dbReference type="PANTHER" id="PTHR19143">
    <property type="entry name" value="FIBRINOGEN/TENASCIN/ANGIOPOEITIN"/>
    <property type="match status" value="1"/>
</dbReference>
<evidence type="ECO:0000256" key="10">
    <source>
        <dbReference type="ARBA" id="ARBA00023119"/>
    </source>
</evidence>
<evidence type="ECO:0000256" key="1">
    <source>
        <dbReference type="ARBA" id="ARBA00004613"/>
    </source>
</evidence>
<dbReference type="SUPFAM" id="SSF56496">
    <property type="entry name" value="Fibrinogen C-terminal domain-like"/>
    <property type="match status" value="1"/>
</dbReference>
<dbReference type="InterPro" id="IPR050373">
    <property type="entry name" value="Fibrinogen_C-term_domain"/>
</dbReference>
<evidence type="ECO:0000256" key="12">
    <source>
        <dbReference type="ARBA" id="ARBA00023180"/>
    </source>
</evidence>
<dbReference type="InterPro" id="IPR036056">
    <property type="entry name" value="Fibrinogen-like_C"/>
</dbReference>
<keyword evidence="6" id="KW-0430">Lectin</keyword>
<evidence type="ECO:0000313" key="15">
    <source>
        <dbReference type="Proteomes" id="UP000694408"/>
    </source>
</evidence>
<keyword evidence="15" id="KW-1185">Reference proteome</keyword>
<protein>
    <recommendedName>
        <fullName evidence="13">Fibrinogen C-terminal domain-containing protein</fullName>
    </recommendedName>
</protein>
<dbReference type="InterPro" id="IPR002181">
    <property type="entry name" value="Fibrinogen_a/b/g_C_dom"/>
</dbReference>
<evidence type="ECO:0000256" key="6">
    <source>
        <dbReference type="ARBA" id="ARBA00022734"/>
    </source>
</evidence>
<evidence type="ECO:0000256" key="5">
    <source>
        <dbReference type="ARBA" id="ARBA00022729"/>
    </source>
</evidence>
<sequence length="258" mass="29960">HCPPTLCALHTFWSWDKFLDHEFVIFFSAAPSYRSPEVIADEKSLSTLDHLFLKQGILVGIHHGGCVPQALWMLLSEGWAGGAEGLFQVFQRRWDGSVNFLRDWDSYKRGFGNQLTEFWMGNDNIHFLTSLGPCELRVDLRDFENNYYFAKYASFRVLGESEKYRLILGDFLGGNAGDSLSYHRDMPFSTTDHDNDMSSFNCATEYKGAWWYNDCHYSNLNGMYWMGAHVSYADGINWKTGKEYHYSYKQTEMKFRPV</sequence>
<dbReference type="PANTHER" id="PTHR19143:SF433">
    <property type="entry name" value="FICOLIN-2"/>
    <property type="match status" value="1"/>
</dbReference>
<dbReference type="GO" id="GO:0030246">
    <property type="term" value="F:carbohydrate binding"/>
    <property type="evidence" value="ECO:0007669"/>
    <property type="project" value="UniProtKB-KW"/>
</dbReference>
<dbReference type="GO" id="GO:0005581">
    <property type="term" value="C:collagen trimer"/>
    <property type="evidence" value="ECO:0007669"/>
    <property type="project" value="UniProtKB-KW"/>
</dbReference>
<keyword evidence="5" id="KW-0732">Signal</keyword>
<dbReference type="GO" id="GO:0005102">
    <property type="term" value="F:signaling receptor binding"/>
    <property type="evidence" value="ECO:0007669"/>
    <property type="project" value="TreeGrafter"/>
</dbReference>
<evidence type="ECO:0000256" key="11">
    <source>
        <dbReference type="ARBA" id="ARBA00023157"/>
    </source>
</evidence>